<dbReference type="AlphaFoldDB" id="A0A2R6PDL9"/>
<comment type="caution">
    <text evidence="18">The sequence shown here is derived from an EMBL/GenBank/DDBJ whole genome shotgun (WGS) entry which is preliminary data.</text>
</comment>
<keyword evidence="11" id="KW-0804">Transcription</keyword>
<dbReference type="SUPFAM" id="SSF57667">
    <property type="entry name" value="beta-beta-alpha zinc fingers"/>
    <property type="match status" value="2"/>
</dbReference>
<evidence type="ECO:0000256" key="7">
    <source>
        <dbReference type="ARBA" id="ARBA00022964"/>
    </source>
</evidence>
<feature type="compositionally biased region" description="Basic residues" evidence="16">
    <location>
        <begin position="642"/>
        <end position="654"/>
    </location>
</feature>
<dbReference type="GO" id="GO:0032259">
    <property type="term" value="P:methylation"/>
    <property type="evidence" value="ECO:0007669"/>
    <property type="project" value="UniProtKB-KW"/>
</dbReference>
<dbReference type="STRING" id="1590841.A0A2R6PDL9"/>
<feature type="region of interest" description="Disordered" evidence="16">
    <location>
        <begin position="579"/>
        <end position="704"/>
    </location>
</feature>
<evidence type="ECO:0000313" key="18">
    <source>
        <dbReference type="EMBL" id="PSR89493.1"/>
    </source>
</evidence>
<dbReference type="InterPro" id="IPR013087">
    <property type="entry name" value="Znf_C2H2_type"/>
</dbReference>
<keyword evidence="18" id="KW-0808">Transferase</keyword>
<keyword evidence="19" id="KW-1185">Reference proteome</keyword>
<name>A0A2R6PDL9_ACTCC</name>
<reference evidence="18 19" key="1">
    <citation type="submission" date="2017-07" db="EMBL/GenBank/DDBJ databases">
        <title>An improved, manually edited Actinidia chinensis var. chinensis (kiwifruit) genome highlights the challenges associated with draft genomes and gene prediction in plants.</title>
        <authorList>
            <person name="Pilkington S."/>
            <person name="Crowhurst R."/>
            <person name="Hilario E."/>
            <person name="Nardozza S."/>
            <person name="Fraser L."/>
            <person name="Peng Y."/>
            <person name="Gunaseelan K."/>
            <person name="Simpson R."/>
            <person name="Tahir J."/>
            <person name="Deroles S."/>
            <person name="Templeton K."/>
            <person name="Luo Z."/>
            <person name="Davy M."/>
            <person name="Cheng C."/>
            <person name="Mcneilage M."/>
            <person name="Scaglione D."/>
            <person name="Liu Y."/>
            <person name="Zhang Q."/>
            <person name="Datson P."/>
            <person name="De Silva N."/>
            <person name="Gardiner S."/>
            <person name="Bassett H."/>
            <person name="Chagne D."/>
            <person name="Mccallum J."/>
            <person name="Dzierzon H."/>
            <person name="Deng C."/>
            <person name="Wang Y.-Y."/>
            <person name="Barron N."/>
            <person name="Manako K."/>
            <person name="Bowen J."/>
            <person name="Foster T."/>
            <person name="Erridge Z."/>
            <person name="Tiffin H."/>
            <person name="Waite C."/>
            <person name="Davies K."/>
            <person name="Grierson E."/>
            <person name="Laing W."/>
            <person name="Kirk R."/>
            <person name="Chen X."/>
            <person name="Wood M."/>
            <person name="Montefiori M."/>
            <person name="Brummell D."/>
            <person name="Schwinn K."/>
            <person name="Catanach A."/>
            <person name="Fullerton C."/>
            <person name="Li D."/>
            <person name="Meiyalaghan S."/>
            <person name="Nieuwenhuizen N."/>
            <person name="Read N."/>
            <person name="Prakash R."/>
            <person name="Hunter D."/>
            <person name="Zhang H."/>
            <person name="Mckenzie M."/>
            <person name="Knabel M."/>
            <person name="Harris A."/>
            <person name="Allan A."/>
            <person name="Chen A."/>
            <person name="Janssen B."/>
            <person name="Plunkett B."/>
            <person name="Dwamena C."/>
            <person name="Voogd C."/>
            <person name="Leif D."/>
            <person name="Lafferty D."/>
            <person name="Souleyre E."/>
            <person name="Varkonyi-Gasic E."/>
            <person name="Gambi F."/>
            <person name="Hanley J."/>
            <person name="Yao J.-L."/>
            <person name="Cheung J."/>
            <person name="David K."/>
            <person name="Warren B."/>
            <person name="Marsh K."/>
            <person name="Snowden K."/>
            <person name="Lin-Wang K."/>
            <person name="Brian L."/>
            <person name="Martinez-Sanchez M."/>
            <person name="Wang M."/>
            <person name="Ileperuma N."/>
            <person name="Macnee N."/>
            <person name="Campin R."/>
            <person name="Mcatee P."/>
            <person name="Drummond R."/>
            <person name="Espley R."/>
            <person name="Ireland H."/>
            <person name="Wu R."/>
            <person name="Atkinson R."/>
            <person name="Karunairetnam S."/>
            <person name="Bulley S."/>
            <person name="Chunkath S."/>
            <person name="Hanley Z."/>
            <person name="Storey R."/>
            <person name="Thrimawithana A."/>
            <person name="Thomson S."/>
            <person name="David C."/>
            <person name="Testolin R."/>
        </authorList>
    </citation>
    <scope>NUCLEOTIDE SEQUENCE [LARGE SCALE GENOMIC DNA]</scope>
    <source>
        <strain evidence="19">cv. Red5</strain>
        <tissue evidence="18">Young leaf</tissue>
    </source>
</reference>
<feature type="compositionally biased region" description="Basic residues" evidence="16">
    <location>
        <begin position="579"/>
        <end position="588"/>
    </location>
</feature>
<accession>A0A2R6PDL9</accession>
<feature type="domain" description="C2H2-type" evidence="17">
    <location>
        <begin position="816"/>
        <end position="847"/>
    </location>
</feature>
<feature type="compositionally biased region" description="Acidic residues" evidence="16">
    <location>
        <begin position="629"/>
        <end position="638"/>
    </location>
</feature>
<dbReference type="GO" id="GO:0071558">
    <property type="term" value="F:histone H3K27me2/H3K27me3 demethylase activity"/>
    <property type="evidence" value="ECO:0007669"/>
    <property type="project" value="UniProtKB-ARBA"/>
</dbReference>
<evidence type="ECO:0000256" key="15">
    <source>
        <dbReference type="PROSITE-ProRule" id="PRU00042"/>
    </source>
</evidence>
<sequence length="849" mass="95975">MSADCGIFNDGDVVPRVTSDGFTVAAGAAILSRLDSRSGWVGKSTPDGLFDVPIQSADHIQTVDWSPELLSDTEIQKGTSALGLLALAYSSSDSEDEEVEADIPVYDRETISRDCSPESRLQYDDDTRLPSVKICNEALGDDVPRQVIESWRDCPSRSNFRYSNQAFDCSAELETHNIASTESNSVGGRLTHQMKLSTAASNDSPVAHNALTSRSNTYVPLENTSMSFAPKSGDDSYRPHVFCLQHAAEVEQQLRPIGGSHILLLCHPDYPELEAEAKLVAEELAINYFWNDIAFREATKEDEERIQTALESEEGTHGNGDWAVKLGINLFYSANLGRSPLYSKQMPYNSIIYKAFGRTSLTNSPTKPKFHGKGSGRKKKIVVAGKWCGKVWMSNQVHPLLVERDAEEGEDDNTSFRGWAKRERLSERAGLAETNFEIKKIGKKRKNTTQKEGGAIKKSKSAKVEDSVKASDDSPEEGYQQYSRTFRNLRNKQLKLESPRPQRSSDCNKSRFDSFIEDELEGGPSTRLRKRTSKLPAEDKLVLKKHTSSKKAKKCPTVKMIDEEGEYPSDVEPVWKRHTASKRAKKVPPVKMRDEEEGEYTSDVEPVWKRHTASKRAKKVPTVKRREEEEGEYPSDEEPVWKRHTASNRAKKGPTMKMRDEEEGEYPSDEESVWKRHTASKRAKKGPTVKRRDEEEGEYPSDEEPVLKKHTPIKKAKKGPTVKMRDEEEGVEYPCDVEGCTMSFVSKQELVLHKRNICPVKGCGKKFFSHKYLVQHRRVHMDDRPLKCPWKGCKMAFKWAWARTEHIRVHTGARPYVCAEEGCGQTFRFVSDFSRHKRKTGHSTKKGRG</sequence>
<dbReference type="Gene3D" id="3.30.160.60">
    <property type="entry name" value="Classic Zinc Finger"/>
    <property type="match status" value="3"/>
</dbReference>
<keyword evidence="5" id="KW-0862">Zinc</keyword>
<protein>
    <submittedName>
        <fullName evidence="18">Lysine-specific demethylase</fullName>
    </submittedName>
</protein>
<evidence type="ECO:0000256" key="16">
    <source>
        <dbReference type="SAM" id="MobiDB-lite"/>
    </source>
</evidence>
<keyword evidence="9" id="KW-0408">Iron</keyword>
<feature type="region of interest" description="Disordered" evidence="16">
    <location>
        <begin position="442"/>
        <end position="528"/>
    </location>
</feature>
<feature type="compositionally biased region" description="Basic residues" evidence="16">
    <location>
        <begin position="675"/>
        <end position="689"/>
    </location>
</feature>
<proteinExistence type="inferred from homology"/>
<comment type="catalytic activity">
    <reaction evidence="14">
        <text>N(6),N(6),N(6)-trimethyl-L-lysyl(27)-[histone H3] + 2-oxoglutarate + O2 = N(6),N(6)-dimethyl-L-lysyl(27)-[histone H3] + formaldehyde + succinate + CO2</text>
        <dbReference type="Rhea" id="RHEA:60228"/>
        <dbReference type="Rhea" id="RHEA-COMP:15535"/>
        <dbReference type="Rhea" id="RHEA-COMP:15539"/>
        <dbReference type="ChEBI" id="CHEBI:15379"/>
        <dbReference type="ChEBI" id="CHEBI:16526"/>
        <dbReference type="ChEBI" id="CHEBI:16810"/>
        <dbReference type="ChEBI" id="CHEBI:16842"/>
        <dbReference type="ChEBI" id="CHEBI:30031"/>
        <dbReference type="ChEBI" id="CHEBI:61961"/>
        <dbReference type="ChEBI" id="CHEBI:61976"/>
    </reaction>
    <physiologicalReaction direction="left-to-right" evidence="14">
        <dbReference type="Rhea" id="RHEA:60229"/>
    </physiologicalReaction>
</comment>
<evidence type="ECO:0000256" key="10">
    <source>
        <dbReference type="ARBA" id="ARBA00023015"/>
    </source>
</evidence>
<dbReference type="GO" id="GO:0009826">
    <property type="term" value="P:unidimensional cell growth"/>
    <property type="evidence" value="ECO:0007669"/>
    <property type="project" value="UniProtKB-ARBA"/>
</dbReference>
<dbReference type="SMART" id="SM00355">
    <property type="entry name" value="ZnF_C2H2"/>
    <property type="match status" value="4"/>
</dbReference>
<dbReference type="PROSITE" id="PS00028">
    <property type="entry name" value="ZINC_FINGER_C2H2_1"/>
    <property type="match status" value="3"/>
</dbReference>
<evidence type="ECO:0000256" key="5">
    <source>
        <dbReference type="ARBA" id="ARBA00022833"/>
    </source>
</evidence>
<dbReference type="GO" id="GO:0000978">
    <property type="term" value="F:RNA polymerase II cis-regulatory region sequence-specific DNA binding"/>
    <property type="evidence" value="ECO:0007669"/>
    <property type="project" value="TreeGrafter"/>
</dbReference>
<keyword evidence="7" id="KW-0223">Dioxygenase</keyword>
<dbReference type="GO" id="GO:2000028">
    <property type="term" value="P:regulation of photoperiodism, flowering"/>
    <property type="evidence" value="ECO:0007669"/>
    <property type="project" value="UniProtKB-ARBA"/>
</dbReference>
<evidence type="ECO:0000256" key="6">
    <source>
        <dbReference type="ARBA" id="ARBA00022853"/>
    </source>
</evidence>
<comment type="similarity">
    <text evidence="1">Belongs to the JHDM3 histone demethylase family.</text>
</comment>
<evidence type="ECO:0000256" key="8">
    <source>
        <dbReference type="ARBA" id="ARBA00023002"/>
    </source>
</evidence>
<keyword evidence="6" id="KW-0156">Chromatin regulator</keyword>
<dbReference type="InterPro" id="IPR050329">
    <property type="entry name" value="GLI_C2H2-zinc-finger"/>
</dbReference>
<reference evidence="19" key="2">
    <citation type="journal article" date="2018" name="BMC Genomics">
        <title>A manually annotated Actinidia chinensis var. chinensis (kiwifruit) genome highlights the challenges associated with draft genomes and gene prediction in plants.</title>
        <authorList>
            <person name="Pilkington S.M."/>
            <person name="Crowhurst R."/>
            <person name="Hilario E."/>
            <person name="Nardozza S."/>
            <person name="Fraser L."/>
            <person name="Peng Y."/>
            <person name="Gunaseelan K."/>
            <person name="Simpson R."/>
            <person name="Tahir J."/>
            <person name="Deroles S.C."/>
            <person name="Templeton K."/>
            <person name="Luo Z."/>
            <person name="Davy M."/>
            <person name="Cheng C."/>
            <person name="McNeilage M."/>
            <person name="Scaglione D."/>
            <person name="Liu Y."/>
            <person name="Zhang Q."/>
            <person name="Datson P."/>
            <person name="De Silva N."/>
            <person name="Gardiner S.E."/>
            <person name="Bassett H."/>
            <person name="Chagne D."/>
            <person name="McCallum J."/>
            <person name="Dzierzon H."/>
            <person name="Deng C."/>
            <person name="Wang Y.Y."/>
            <person name="Barron L."/>
            <person name="Manako K."/>
            <person name="Bowen J."/>
            <person name="Foster T.M."/>
            <person name="Erridge Z.A."/>
            <person name="Tiffin H."/>
            <person name="Waite C.N."/>
            <person name="Davies K.M."/>
            <person name="Grierson E.P."/>
            <person name="Laing W.A."/>
            <person name="Kirk R."/>
            <person name="Chen X."/>
            <person name="Wood M."/>
            <person name="Montefiori M."/>
            <person name="Brummell D.A."/>
            <person name="Schwinn K.E."/>
            <person name="Catanach A."/>
            <person name="Fullerton C."/>
            <person name="Li D."/>
            <person name="Meiyalaghan S."/>
            <person name="Nieuwenhuizen N."/>
            <person name="Read N."/>
            <person name="Prakash R."/>
            <person name="Hunter D."/>
            <person name="Zhang H."/>
            <person name="McKenzie M."/>
            <person name="Knabel M."/>
            <person name="Harris A."/>
            <person name="Allan A.C."/>
            <person name="Gleave A."/>
            <person name="Chen A."/>
            <person name="Janssen B.J."/>
            <person name="Plunkett B."/>
            <person name="Ampomah-Dwamena C."/>
            <person name="Voogd C."/>
            <person name="Leif D."/>
            <person name="Lafferty D."/>
            <person name="Souleyre E.J.F."/>
            <person name="Varkonyi-Gasic E."/>
            <person name="Gambi F."/>
            <person name="Hanley J."/>
            <person name="Yao J.L."/>
            <person name="Cheung J."/>
            <person name="David K.M."/>
            <person name="Warren B."/>
            <person name="Marsh K."/>
            <person name="Snowden K.C."/>
            <person name="Lin-Wang K."/>
            <person name="Brian L."/>
            <person name="Martinez-Sanchez M."/>
            <person name="Wang M."/>
            <person name="Ileperuma N."/>
            <person name="Macnee N."/>
            <person name="Campin R."/>
            <person name="McAtee P."/>
            <person name="Drummond R.S.M."/>
            <person name="Espley R.V."/>
            <person name="Ireland H.S."/>
            <person name="Wu R."/>
            <person name="Atkinson R.G."/>
            <person name="Karunairetnam S."/>
            <person name="Bulley S."/>
            <person name="Chunkath S."/>
            <person name="Hanley Z."/>
            <person name="Storey R."/>
            <person name="Thrimawithana A.H."/>
            <person name="Thomson S."/>
            <person name="David C."/>
            <person name="Testolin R."/>
            <person name="Huang H."/>
            <person name="Hellens R.P."/>
            <person name="Schaffer R.J."/>
        </authorList>
    </citation>
    <scope>NUCLEOTIDE SEQUENCE [LARGE SCALE GENOMIC DNA]</scope>
    <source>
        <strain evidence="19">cv. Red5</strain>
    </source>
</reference>
<dbReference type="GO" id="GO:0009741">
    <property type="term" value="P:response to brassinosteroid"/>
    <property type="evidence" value="ECO:0007669"/>
    <property type="project" value="UniProtKB-ARBA"/>
</dbReference>
<evidence type="ECO:0000256" key="12">
    <source>
        <dbReference type="ARBA" id="ARBA00023242"/>
    </source>
</evidence>
<dbReference type="GO" id="GO:0000981">
    <property type="term" value="F:DNA-binding transcription factor activity, RNA polymerase II-specific"/>
    <property type="evidence" value="ECO:0007669"/>
    <property type="project" value="TreeGrafter"/>
</dbReference>
<dbReference type="InParanoid" id="A0A2R6PDL9"/>
<dbReference type="InterPro" id="IPR036236">
    <property type="entry name" value="Znf_C2H2_sf"/>
</dbReference>
<gene>
    <name evidence="18" type="ORF">CEY00_Acc29694</name>
</gene>
<feature type="domain" description="C2H2-type" evidence="17">
    <location>
        <begin position="786"/>
        <end position="815"/>
    </location>
</feature>
<dbReference type="FunFam" id="3.30.160.60:FF:000747">
    <property type="entry name" value="Probable lysine-specific demethylase ELF6"/>
    <property type="match status" value="1"/>
</dbReference>
<evidence type="ECO:0000256" key="13">
    <source>
        <dbReference type="ARBA" id="ARBA00050682"/>
    </source>
</evidence>
<keyword evidence="4 15" id="KW-0863">Zinc-finger</keyword>
<dbReference type="PROSITE" id="PS50157">
    <property type="entry name" value="ZINC_FINGER_C2H2_2"/>
    <property type="match status" value="3"/>
</dbReference>
<feature type="compositionally biased region" description="Basic residues" evidence="16">
    <location>
        <begin position="609"/>
        <end position="623"/>
    </location>
</feature>
<feature type="domain" description="C2H2-type" evidence="17">
    <location>
        <begin position="756"/>
        <end position="785"/>
    </location>
</feature>
<keyword evidence="18" id="KW-0489">Methyltransferase</keyword>
<evidence type="ECO:0000256" key="11">
    <source>
        <dbReference type="ARBA" id="ARBA00023163"/>
    </source>
</evidence>
<feature type="compositionally biased region" description="Basic and acidic residues" evidence="16">
    <location>
        <begin position="462"/>
        <end position="472"/>
    </location>
</feature>
<feature type="compositionally biased region" description="Acidic residues" evidence="16">
    <location>
        <begin position="661"/>
        <end position="671"/>
    </location>
</feature>
<dbReference type="GO" id="GO:0005634">
    <property type="term" value="C:nucleus"/>
    <property type="evidence" value="ECO:0007669"/>
    <property type="project" value="UniProtKB-ARBA"/>
</dbReference>
<dbReference type="Gramene" id="PSR89493">
    <property type="protein sequence ID" value="PSR89493"/>
    <property type="gene ID" value="CEY00_Acc29694"/>
</dbReference>
<keyword evidence="2" id="KW-0479">Metal-binding</keyword>
<evidence type="ECO:0000256" key="2">
    <source>
        <dbReference type="ARBA" id="ARBA00022723"/>
    </source>
</evidence>
<keyword evidence="8" id="KW-0560">Oxidoreductase</keyword>
<evidence type="ECO:0000256" key="14">
    <source>
        <dbReference type="ARBA" id="ARBA00051751"/>
    </source>
</evidence>
<dbReference type="OMA" id="DANCKLM"/>
<comment type="catalytic activity">
    <reaction evidence="13">
        <text>N(6),N(6)-dimethyl-L-lysyl(27)-[histone H3] + 2-oxoglutarate + O2 = N(6)-methyl-L-lysyl(27)-[histone H3] + formaldehyde + succinate + CO2</text>
        <dbReference type="Rhea" id="RHEA:60232"/>
        <dbReference type="Rhea" id="RHEA-COMP:15539"/>
        <dbReference type="Rhea" id="RHEA-COMP:15544"/>
        <dbReference type="ChEBI" id="CHEBI:15379"/>
        <dbReference type="ChEBI" id="CHEBI:16526"/>
        <dbReference type="ChEBI" id="CHEBI:16810"/>
        <dbReference type="ChEBI" id="CHEBI:16842"/>
        <dbReference type="ChEBI" id="CHEBI:30031"/>
        <dbReference type="ChEBI" id="CHEBI:61929"/>
        <dbReference type="ChEBI" id="CHEBI:61976"/>
    </reaction>
    <physiologicalReaction direction="left-to-right" evidence="13">
        <dbReference type="Rhea" id="RHEA:60233"/>
    </physiologicalReaction>
</comment>
<dbReference type="EMBL" id="NKQK01000026">
    <property type="protein sequence ID" value="PSR89493.1"/>
    <property type="molecule type" value="Genomic_DNA"/>
</dbReference>
<dbReference type="GO" id="GO:0008270">
    <property type="term" value="F:zinc ion binding"/>
    <property type="evidence" value="ECO:0007669"/>
    <property type="project" value="UniProtKB-KW"/>
</dbReference>
<evidence type="ECO:0000256" key="3">
    <source>
        <dbReference type="ARBA" id="ARBA00022737"/>
    </source>
</evidence>
<keyword evidence="3" id="KW-0677">Repeat</keyword>
<evidence type="ECO:0000259" key="17">
    <source>
        <dbReference type="PROSITE" id="PS50157"/>
    </source>
</evidence>
<keyword evidence="12" id="KW-0539">Nucleus</keyword>
<organism evidence="18 19">
    <name type="scientific">Actinidia chinensis var. chinensis</name>
    <name type="common">Chinese soft-hair kiwi</name>
    <dbReference type="NCBI Taxonomy" id="1590841"/>
    <lineage>
        <taxon>Eukaryota</taxon>
        <taxon>Viridiplantae</taxon>
        <taxon>Streptophyta</taxon>
        <taxon>Embryophyta</taxon>
        <taxon>Tracheophyta</taxon>
        <taxon>Spermatophyta</taxon>
        <taxon>Magnoliopsida</taxon>
        <taxon>eudicotyledons</taxon>
        <taxon>Gunneridae</taxon>
        <taxon>Pentapetalae</taxon>
        <taxon>asterids</taxon>
        <taxon>Ericales</taxon>
        <taxon>Actinidiaceae</taxon>
        <taxon>Actinidia</taxon>
    </lineage>
</organism>
<dbReference type="GO" id="GO:0008168">
    <property type="term" value="F:methyltransferase activity"/>
    <property type="evidence" value="ECO:0007669"/>
    <property type="project" value="UniProtKB-KW"/>
</dbReference>
<dbReference type="GO" id="GO:0010628">
    <property type="term" value="P:positive regulation of gene expression"/>
    <property type="evidence" value="ECO:0007669"/>
    <property type="project" value="UniProtKB-ARBA"/>
</dbReference>
<dbReference type="GO" id="GO:0045944">
    <property type="term" value="P:positive regulation of transcription by RNA polymerase II"/>
    <property type="evidence" value="ECO:0007669"/>
    <property type="project" value="UniProtKB-ARBA"/>
</dbReference>
<dbReference type="OrthoDB" id="9547406at2759"/>
<evidence type="ECO:0000256" key="1">
    <source>
        <dbReference type="ARBA" id="ARBA00009711"/>
    </source>
</evidence>
<feature type="compositionally biased region" description="Acidic residues" evidence="16">
    <location>
        <begin position="695"/>
        <end position="704"/>
    </location>
</feature>
<dbReference type="FunFam" id="3.30.160.60:FF:000763">
    <property type="entry name" value="Probable lysine-specific demethylase ELF6"/>
    <property type="match status" value="1"/>
</dbReference>
<dbReference type="GO" id="GO:0040029">
    <property type="term" value="P:epigenetic regulation of gene expression"/>
    <property type="evidence" value="ECO:0007669"/>
    <property type="project" value="UniProtKB-ARBA"/>
</dbReference>
<dbReference type="PANTHER" id="PTHR19818:SF139">
    <property type="entry name" value="PAIR-RULE PROTEIN ODD-PAIRED"/>
    <property type="match status" value="1"/>
</dbReference>
<evidence type="ECO:0000256" key="4">
    <source>
        <dbReference type="ARBA" id="ARBA00022771"/>
    </source>
</evidence>
<evidence type="ECO:0000313" key="19">
    <source>
        <dbReference type="Proteomes" id="UP000241394"/>
    </source>
</evidence>
<dbReference type="Proteomes" id="UP000241394">
    <property type="component" value="Chromosome LG26"/>
</dbReference>
<dbReference type="GO" id="GO:0048580">
    <property type="term" value="P:regulation of post-embryonic development"/>
    <property type="evidence" value="ECO:0007669"/>
    <property type="project" value="UniProtKB-ARBA"/>
</dbReference>
<keyword evidence="10" id="KW-0805">Transcription regulation</keyword>
<dbReference type="PANTHER" id="PTHR19818">
    <property type="entry name" value="ZINC FINGER PROTEIN ZIC AND GLI"/>
    <property type="match status" value="1"/>
</dbReference>
<evidence type="ECO:0000256" key="9">
    <source>
        <dbReference type="ARBA" id="ARBA00023004"/>
    </source>
</evidence>